<sequence>MEQRFESLRGYSRLPRGRENRGRALTDEQIVAAVLGLVAIQPGWAGHVAAVIARLKPVGGSADAFGAASNFTAAMCHLLRDEASRQKLVAVRLSVAEAGTNSNGIAVITFDEAGERKRVSFVRDEAVSLLQPGAAADAFDSDQRNAPASRELVLNRRFFDRLAQRVGQARTHPLPPTGDGAEYDKEDAKNARLERLGARRSSHFLNIGVDNQVTWPRTEMRVKFDRYYLVMMPKTKENVQSVHIDLTANKLTMEEAMTVINRFLSVMTWCDDQYAIAEGGWGGGPVPVAVAKRNLAFTTAYQWLFDRDIPSSEDARRALALYREARNAEQNYMISYAVLGY</sequence>
<proteinExistence type="predicted"/>
<gene>
    <name evidence="1" type="ORF">SB4_18100</name>
</gene>
<dbReference type="PATRIC" id="fig|33051.4.peg.1152"/>
<protein>
    <submittedName>
        <fullName evidence="1">Uncharacterized protein</fullName>
    </submittedName>
</protein>
<accession>A0A147IJB7</accession>
<dbReference type="AlphaFoldDB" id="A0A147IJB7"/>
<evidence type="ECO:0000313" key="2">
    <source>
        <dbReference type="Proteomes" id="UP000074072"/>
    </source>
</evidence>
<reference evidence="1 2" key="1">
    <citation type="journal article" date="2016" name="Front. Microbiol.">
        <title>Genomic Resource of Rice Seed Associated Bacteria.</title>
        <authorList>
            <person name="Midha S."/>
            <person name="Bansal K."/>
            <person name="Sharma S."/>
            <person name="Kumar N."/>
            <person name="Patil P.P."/>
            <person name="Chaudhry V."/>
            <person name="Patil P.B."/>
        </authorList>
    </citation>
    <scope>NUCLEOTIDE SEQUENCE [LARGE SCALE GENOMIC DNA]</scope>
    <source>
        <strain evidence="1 2">SB4</strain>
    </source>
</reference>
<dbReference type="Proteomes" id="UP000074072">
    <property type="component" value="Unassembled WGS sequence"/>
</dbReference>
<dbReference type="EMBL" id="LDTE01000156">
    <property type="protein sequence ID" value="KTT93120.1"/>
    <property type="molecule type" value="Genomic_DNA"/>
</dbReference>
<name>A0A147IJB7_9SPHN</name>
<comment type="caution">
    <text evidence="1">The sequence shown here is derived from an EMBL/GenBank/DDBJ whole genome shotgun (WGS) entry which is preliminary data.</text>
</comment>
<organism evidence="1 2">
    <name type="scientific">Sphingomonas sanguinis</name>
    <dbReference type="NCBI Taxonomy" id="33051"/>
    <lineage>
        <taxon>Bacteria</taxon>
        <taxon>Pseudomonadati</taxon>
        <taxon>Pseudomonadota</taxon>
        <taxon>Alphaproteobacteria</taxon>
        <taxon>Sphingomonadales</taxon>
        <taxon>Sphingomonadaceae</taxon>
        <taxon>Sphingomonas</taxon>
    </lineage>
</organism>
<evidence type="ECO:0000313" key="1">
    <source>
        <dbReference type="EMBL" id="KTT93120.1"/>
    </source>
</evidence>